<dbReference type="PANTHER" id="PTHR31499">
    <property type="entry name" value="MYB FAMILY TRANSCRIPTION FACTOR PHL11"/>
    <property type="match status" value="1"/>
</dbReference>
<organism evidence="8 9">
    <name type="scientific">Carnegiea gigantea</name>
    <dbReference type="NCBI Taxonomy" id="171969"/>
    <lineage>
        <taxon>Eukaryota</taxon>
        <taxon>Viridiplantae</taxon>
        <taxon>Streptophyta</taxon>
        <taxon>Embryophyta</taxon>
        <taxon>Tracheophyta</taxon>
        <taxon>Spermatophyta</taxon>
        <taxon>Magnoliopsida</taxon>
        <taxon>eudicotyledons</taxon>
        <taxon>Gunneridae</taxon>
        <taxon>Pentapetalae</taxon>
        <taxon>Caryophyllales</taxon>
        <taxon>Cactineae</taxon>
        <taxon>Cactaceae</taxon>
        <taxon>Cactoideae</taxon>
        <taxon>Echinocereeae</taxon>
        <taxon>Carnegiea</taxon>
    </lineage>
</organism>
<dbReference type="Proteomes" id="UP001153076">
    <property type="component" value="Unassembled WGS sequence"/>
</dbReference>
<gene>
    <name evidence="8" type="ORF">Cgig2_028630</name>
</gene>
<sequence>MNGRPALSAQSPGAGNLGASGALSSSLLVLPSYLEEKYPKLPDSQQLSMERELVTDPSVFQSNRMPPNSKIIGHMFSSSPGFSMNVHLSPASHVKHCSNSPYITISPTNGLLATVPSTHSDFIHSTGSSNCSTENNFSWCSDSVPRFQDFPCDSLLENGQIQGSGNGGSNLVMYDDLGKRNWQEWADQLITDNELLNSNGNELLIDSNPADQEAKLVKSSSNLSAQLMQSHQQVSVSSTEVTAVFSPSSSTAAPPAKQRMHWTPELHEAFVEAVNKRGGSERATPKGVLKLMKAEGLTIYHVKSHLQACRMSSFYLGLVLFTHDFLKYRTARYKPDWAEGSSEKKIRASHGSAIFGLESTMKLSFGCMFCQMDMDLSEALRLQMEVQKRLHEQLEIQRNLQLRIEEQGKYLQMMFEKQCKSGTDDLKINSSAPEEPSAKASESSSGKMAWRVHLLMLKALKKCLLMVLQLLEGLLKDWDLVRKRHPKANPLIVNTLKPKILVTRHHQSVLEGLTNRRHRLWSC</sequence>
<dbReference type="GO" id="GO:0003700">
    <property type="term" value="F:DNA-binding transcription factor activity"/>
    <property type="evidence" value="ECO:0007669"/>
    <property type="project" value="InterPro"/>
</dbReference>
<comment type="similarity">
    <text evidence="2">Belongs to the MYB-CC family.</text>
</comment>
<evidence type="ECO:0000256" key="4">
    <source>
        <dbReference type="ARBA" id="ARBA00023054"/>
    </source>
</evidence>
<evidence type="ECO:0000256" key="5">
    <source>
        <dbReference type="ARBA" id="ARBA00023163"/>
    </source>
</evidence>
<keyword evidence="6" id="KW-0539">Nucleus</keyword>
<dbReference type="Pfam" id="PF00249">
    <property type="entry name" value="Myb_DNA-binding"/>
    <property type="match status" value="1"/>
</dbReference>
<name>A0A9Q1JUD5_9CARY</name>
<dbReference type="InterPro" id="IPR046955">
    <property type="entry name" value="PHR1-like"/>
</dbReference>
<protein>
    <recommendedName>
        <fullName evidence="7">HTH myb-type domain-containing protein</fullName>
    </recommendedName>
</protein>
<dbReference type="GO" id="GO:0003677">
    <property type="term" value="F:DNA binding"/>
    <property type="evidence" value="ECO:0007669"/>
    <property type="project" value="InterPro"/>
</dbReference>
<keyword evidence="3" id="KW-0805">Transcription regulation</keyword>
<dbReference type="PROSITE" id="PS51294">
    <property type="entry name" value="HTH_MYB"/>
    <property type="match status" value="1"/>
</dbReference>
<feature type="domain" description="HTH myb-type" evidence="7">
    <location>
        <begin position="255"/>
        <end position="314"/>
    </location>
</feature>
<dbReference type="InterPro" id="IPR006447">
    <property type="entry name" value="Myb_dom_plants"/>
</dbReference>
<keyword evidence="9" id="KW-1185">Reference proteome</keyword>
<evidence type="ECO:0000256" key="1">
    <source>
        <dbReference type="ARBA" id="ARBA00004123"/>
    </source>
</evidence>
<accession>A0A9Q1JUD5</accession>
<dbReference type="SUPFAM" id="SSF46689">
    <property type="entry name" value="Homeodomain-like"/>
    <property type="match status" value="1"/>
</dbReference>
<dbReference type="AlphaFoldDB" id="A0A9Q1JUD5"/>
<dbReference type="GO" id="GO:0005634">
    <property type="term" value="C:nucleus"/>
    <property type="evidence" value="ECO:0007669"/>
    <property type="project" value="UniProtKB-SubCell"/>
</dbReference>
<comment type="caution">
    <text evidence="8">The sequence shown here is derived from an EMBL/GenBank/DDBJ whole genome shotgun (WGS) entry which is preliminary data.</text>
</comment>
<evidence type="ECO:0000256" key="3">
    <source>
        <dbReference type="ARBA" id="ARBA00023015"/>
    </source>
</evidence>
<evidence type="ECO:0000256" key="2">
    <source>
        <dbReference type="ARBA" id="ARBA00006783"/>
    </source>
</evidence>
<dbReference type="Pfam" id="PF14379">
    <property type="entry name" value="Myb_CC_LHEQLE"/>
    <property type="match status" value="1"/>
</dbReference>
<evidence type="ECO:0000313" key="8">
    <source>
        <dbReference type="EMBL" id="KAJ8431240.1"/>
    </source>
</evidence>
<dbReference type="InterPro" id="IPR025756">
    <property type="entry name" value="Myb_CC_LHEQLE"/>
</dbReference>
<reference evidence="8" key="1">
    <citation type="submission" date="2022-04" db="EMBL/GenBank/DDBJ databases">
        <title>Carnegiea gigantea Genome sequencing and assembly v2.</title>
        <authorList>
            <person name="Copetti D."/>
            <person name="Sanderson M.J."/>
            <person name="Burquez A."/>
            <person name="Wojciechowski M.F."/>
        </authorList>
    </citation>
    <scope>NUCLEOTIDE SEQUENCE</scope>
    <source>
        <strain evidence="8">SGP5-SGP5p</strain>
        <tissue evidence="8">Aerial part</tissue>
    </source>
</reference>
<keyword evidence="5" id="KW-0804">Transcription</keyword>
<evidence type="ECO:0000256" key="6">
    <source>
        <dbReference type="ARBA" id="ARBA00023242"/>
    </source>
</evidence>
<dbReference type="InterPro" id="IPR017930">
    <property type="entry name" value="Myb_dom"/>
</dbReference>
<keyword evidence="4" id="KW-0175">Coiled coil</keyword>
<dbReference type="InterPro" id="IPR001005">
    <property type="entry name" value="SANT/Myb"/>
</dbReference>
<evidence type="ECO:0000259" key="7">
    <source>
        <dbReference type="PROSITE" id="PS51294"/>
    </source>
</evidence>
<proteinExistence type="inferred from homology"/>
<dbReference type="PANTHER" id="PTHR31499:SF80">
    <property type="entry name" value="HTH MYB-TYPE DOMAIN-CONTAINING PROTEIN"/>
    <property type="match status" value="1"/>
</dbReference>
<dbReference type="Gene3D" id="1.10.10.60">
    <property type="entry name" value="Homeodomain-like"/>
    <property type="match status" value="1"/>
</dbReference>
<comment type="subcellular location">
    <subcellularLocation>
        <location evidence="1">Nucleus</location>
    </subcellularLocation>
</comment>
<dbReference type="InterPro" id="IPR009057">
    <property type="entry name" value="Homeodomain-like_sf"/>
</dbReference>
<dbReference type="NCBIfam" id="TIGR01557">
    <property type="entry name" value="myb_SHAQKYF"/>
    <property type="match status" value="1"/>
</dbReference>
<dbReference type="OrthoDB" id="551907at2759"/>
<evidence type="ECO:0000313" key="9">
    <source>
        <dbReference type="Proteomes" id="UP001153076"/>
    </source>
</evidence>
<dbReference type="EMBL" id="JAKOGI010000704">
    <property type="protein sequence ID" value="KAJ8431240.1"/>
    <property type="molecule type" value="Genomic_DNA"/>
</dbReference>